<dbReference type="STRING" id="686832.A0A0C2YI71"/>
<dbReference type="PROSITE" id="PS00109">
    <property type="entry name" value="PROTEIN_KINASE_TYR"/>
    <property type="match status" value="1"/>
</dbReference>
<dbReference type="GO" id="GO:0004672">
    <property type="term" value="F:protein kinase activity"/>
    <property type="evidence" value="ECO:0007669"/>
    <property type="project" value="InterPro"/>
</dbReference>
<feature type="non-terminal residue" evidence="2">
    <location>
        <position position="1"/>
    </location>
</feature>
<name>A0A0C2YI71_HEBCY</name>
<keyword evidence="3" id="KW-1185">Reference proteome</keyword>
<dbReference type="EMBL" id="KN831782">
    <property type="protein sequence ID" value="KIM40752.1"/>
    <property type="molecule type" value="Genomic_DNA"/>
</dbReference>
<dbReference type="PANTHER" id="PTHR38248">
    <property type="entry name" value="FUNK1 6"/>
    <property type="match status" value="1"/>
</dbReference>
<dbReference type="InterPro" id="IPR008266">
    <property type="entry name" value="Tyr_kinase_AS"/>
</dbReference>
<dbReference type="PROSITE" id="PS50011">
    <property type="entry name" value="PROTEIN_KINASE_DOM"/>
    <property type="match status" value="1"/>
</dbReference>
<proteinExistence type="predicted"/>
<dbReference type="GO" id="GO:0005524">
    <property type="term" value="F:ATP binding"/>
    <property type="evidence" value="ECO:0007669"/>
    <property type="project" value="InterPro"/>
</dbReference>
<dbReference type="Pfam" id="PF17667">
    <property type="entry name" value="Pkinase_fungal"/>
    <property type="match status" value="1"/>
</dbReference>
<dbReference type="OrthoDB" id="2747778at2759"/>
<sequence length="107" mass="12210">HDAAFFDAHILHRDISIGNILIHNGRGLLIDWDSCLIVVNGPRSAPRAGTWQFMSAAILVDPEKVHDIRDDRESAFYVLTWTALCYANHNQMDPDHLRKYLGAYDYS</sequence>
<evidence type="ECO:0000313" key="2">
    <source>
        <dbReference type="EMBL" id="KIM40752.1"/>
    </source>
</evidence>
<dbReference type="InterPro" id="IPR011009">
    <property type="entry name" value="Kinase-like_dom_sf"/>
</dbReference>
<dbReference type="SUPFAM" id="SSF56112">
    <property type="entry name" value="Protein kinase-like (PK-like)"/>
    <property type="match status" value="1"/>
</dbReference>
<evidence type="ECO:0000259" key="1">
    <source>
        <dbReference type="PROSITE" id="PS50011"/>
    </source>
</evidence>
<feature type="non-terminal residue" evidence="2">
    <location>
        <position position="107"/>
    </location>
</feature>
<feature type="domain" description="Protein kinase" evidence="1">
    <location>
        <begin position="1"/>
        <end position="107"/>
    </location>
</feature>
<accession>A0A0C2YI71</accession>
<dbReference type="InterPro" id="IPR000719">
    <property type="entry name" value="Prot_kinase_dom"/>
</dbReference>
<dbReference type="PANTHER" id="PTHR38248:SF2">
    <property type="entry name" value="FUNK1 11"/>
    <property type="match status" value="1"/>
</dbReference>
<organism evidence="2 3">
    <name type="scientific">Hebeloma cylindrosporum</name>
    <dbReference type="NCBI Taxonomy" id="76867"/>
    <lineage>
        <taxon>Eukaryota</taxon>
        <taxon>Fungi</taxon>
        <taxon>Dikarya</taxon>
        <taxon>Basidiomycota</taxon>
        <taxon>Agaricomycotina</taxon>
        <taxon>Agaricomycetes</taxon>
        <taxon>Agaricomycetidae</taxon>
        <taxon>Agaricales</taxon>
        <taxon>Agaricineae</taxon>
        <taxon>Hymenogastraceae</taxon>
        <taxon>Hebeloma</taxon>
    </lineage>
</organism>
<protein>
    <recommendedName>
        <fullName evidence="1">Protein kinase domain-containing protein</fullName>
    </recommendedName>
</protein>
<evidence type="ECO:0000313" key="3">
    <source>
        <dbReference type="Proteomes" id="UP000053424"/>
    </source>
</evidence>
<reference evidence="3" key="2">
    <citation type="submission" date="2015-01" db="EMBL/GenBank/DDBJ databases">
        <title>Evolutionary Origins and Diversification of the Mycorrhizal Mutualists.</title>
        <authorList>
            <consortium name="DOE Joint Genome Institute"/>
            <consortium name="Mycorrhizal Genomics Consortium"/>
            <person name="Kohler A."/>
            <person name="Kuo A."/>
            <person name="Nagy L.G."/>
            <person name="Floudas D."/>
            <person name="Copeland A."/>
            <person name="Barry K.W."/>
            <person name="Cichocki N."/>
            <person name="Veneault-Fourrey C."/>
            <person name="LaButti K."/>
            <person name="Lindquist E.A."/>
            <person name="Lipzen A."/>
            <person name="Lundell T."/>
            <person name="Morin E."/>
            <person name="Murat C."/>
            <person name="Riley R."/>
            <person name="Ohm R."/>
            <person name="Sun H."/>
            <person name="Tunlid A."/>
            <person name="Henrissat B."/>
            <person name="Grigoriev I.V."/>
            <person name="Hibbett D.S."/>
            <person name="Martin F."/>
        </authorList>
    </citation>
    <scope>NUCLEOTIDE SEQUENCE [LARGE SCALE GENOMIC DNA]</scope>
    <source>
        <strain evidence="3">h7</strain>
    </source>
</reference>
<dbReference type="Gene3D" id="1.10.510.10">
    <property type="entry name" value="Transferase(Phosphotransferase) domain 1"/>
    <property type="match status" value="1"/>
</dbReference>
<reference evidence="2 3" key="1">
    <citation type="submission" date="2014-04" db="EMBL/GenBank/DDBJ databases">
        <authorList>
            <consortium name="DOE Joint Genome Institute"/>
            <person name="Kuo A."/>
            <person name="Gay G."/>
            <person name="Dore J."/>
            <person name="Kohler A."/>
            <person name="Nagy L.G."/>
            <person name="Floudas D."/>
            <person name="Copeland A."/>
            <person name="Barry K.W."/>
            <person name="Cichocki N."/>
            <person name="Veneault-Fourrey C."/>
            <person name="LaButti K."/>
            <person name="Lindquist E.A."/>
            <person name="Lipzen A."/>
            <person name="Lundell T."/>
            <person name="Morin E."/>
            <person name="Murat C."/>
            <person name="Sun H."/>
            <person name="Tunlid A."/>
            <person name="Henrissat B."/>
            <person name="Grigoriev I.V."/>
            <person name="Hibbett D.S."/>
            <person name="Martin F."/>
            <person name="Nordberg H.P."/>
            <person name="Cantor M.N."/>
            <person name="Hua S.X."/>
        </authorList>
    </citation>
    <scope>NUCLEOTIDE SEQUENCE [LARGE SCALE GENOMIC DNA]</scope>
    <source>
        <strain evidence="3">h7</strain>
    </source>
</reference>
<gene>
    <name evidence="2" type="ORF">M413DRAFT_52423</name>
</gene>
<dbReference type="Proteomes" id="UP000053424">
    <property type="component" value="Unassembled WGS sequence"/>
</dbReference>
<dbReference type="AlphaFoldDB" id="A0A0C2YI71"/>
<dbReference type="InterPro" id="IPR040976">
    <property type="entry name" value="Pkinase_fungal"/>
</dbReference>
<dbReference type="HOGENOM" id="CLU_138921_1_0_1"/>